<dbReference type="InterPro" id="IPR039942">
    <property type="entry name" value="SBSPO"/>
</dbReference>
<evidence type="ECO:0000313" key="5">
    <source>
        <dbReference type="EMBL" id="PVD31613.1"/>
    </source>
</evidence>
<dbReference type="Pfam" id="PF19028">
    <property type="entry name" value="TSP1_spondin"/>
    <property type="match status" value="1"/>
</dbReference>
<gene>
    <name evidence="5" type="ORF">C0Q70_07029</name>
</gene>
<dbReference type="InterPro" id="IPR044004">
    <property type="entry name" value="TSP1_spondin_dom"/>
</dbReference>
<dbReference type="EMBL" id="PZQS01000004">
    <property type="protein sequence ID" value="PVD31613.1"/>
    <property type="molecule type" value="Genomic_DNA"/>
</dbReference>
<dbReference type="Gene3D" id="2.20.100.10">
    <property type="entry name" value="Thrombospondin type-1 (TSP1) repeat"/>
    <property type="match status" value="1"/>
</dbReference>
<name>A0A2T7PDW8_POMCA</name>
<accession>A0A2T7PDW8</accession>
<sequence length="155" mass="18155">MHAATASEPPHARSGGCNFIPLPGVVAYLVNESQRRVFFFDWAQDCTVFEWSDWTECDNPCGYGTRRRTRKVDTYPENGGKHCPTLKQRRACVGFDEEFCKQLNVEHQEEELQEVGRILPMEFGLYRSMKKFDPWKGILKNLYDRYFNQIFTRAT</sequence>
<proteinExistence type="predicted"/>
<dbReference type="PROSITE" id="PS50092">
    <property type="entry name" value="TSP1"/>
    <property type="match status" value="1"/>
</dbReference>
<dbReference type="InterPro" id="IPR000884">
    <property type="entry name" value="TSP1_rpt"/>
</dbReference>
<dbReference type="STRING" id="400727.A0A2T7PDW8"/>
<keyword evidence="1" id="KW-0732">Signal</keyword>
<dbReference type="FunFam" id="2.20.100.10:FF:000134">
    <property type="entry name" value="Uncharacterized protein"/>
    <property type="match status" value="1"/>
</dbReference>
<dbReference type="SUPFAM" id="SSF82895">
    <property type="entry name" value="TSP-1 type 1 repeat"/>
    <property type="match status" value="1"/>
</dbReference>
<keyword evidence="2" id="KW-1015">Disulfide bond</keyword>
<dbReference type="OrthoDB" id="98591at2759"/>
<evidence type="ECO:0000259" key="4">
    <source>
        <dbReference type="Pfam" id="PF19028"/>
    </source>
</evidence>
<evidence type="ECO:0000313" key="6">
    <source>
        <dbReference type="Proteomes" id="UP000245119"/>
    </source>
</evidence>
<evidence type="ECO:0000256" key="2">
    <source>
        <dbReference type="ARBA" id="ARBA00023157"/>
    </source>
</evidence>
<dbReference type="InterPro" id="IPR036383">
    <property type="entry name" value="TSP1_rpt_sf"/>
</dbReference>
<organism evidence="5 6">
    <name type="scientific">Pomacea canaliculata</name>
    <name type="common">Golden apple snail</name>
    <dbReference type="NCBI Taxonomy" id="400727"/>
    <lineage>
        <taxon>Eukaryota</taxon>
        <taxon>Metazoa</taxon>
        <taxon>Spiralia</taxon>
        <taxon>Lophotrochozoa</taxon>
        <taxon>Mollusca</taxon>
        <taxon>Gastropoda</taxon>
        <taxon>Caenogastropoda</taxon>
        <taxon>Architaenioglossa</taxon>
        <taxon>Ampullarioidea</taxon>
        <taxon>Ampullariidae</taxon>
        <taxon>Pomacea</taxon>
    </lineage>
</organism>
<dbReference type="PANTHER" id="PTHR20920">
    <property type="entry name" value="RPE-SPONDIN"/>
    <property type="match status" value="1"/>
</dbReference>
<dbReference type="Proteomes" id="UP000245119">
    <property type="component" value="Linkage Group LG4"/>
</dbReference>
<evidence type="ECO:0000256" key="3">
    <source>
        <dbReference type="ARBA" id="ARBA00023180"/>
    </source>
</evidence>
<evidence type="ECO:0000256" key="1">
    <source>
        <dbReference type="ARBA" id="ARBA00022729"/>
    </source>
</evidence>
<dbReference type="PANTHER" id="PTHR20920:SF5">
    <property type="entry name" value="SMB DOMAIN-CONTAINING PROTEIN"/>
    <property type="match status" value="1"/>
</dbReference>
<keyword evidence="3" id="KW-0325">Glycoprotein</keyword>
<dbReference type="AlphaFoldDB" id="A0A2T7PDW8"/>
<protein>
    <recommendedName>
        <fullName evidence="4">Spondin-like TSP1 domain-containing protein</fullName>
    </recommendedName>
</protein>
<comment type="caution">
    <text evidence="5">The sequence shown here is derived from an EMBL/GenBank/DDBJ whole genome shotgun (WGS) entry which is preliminary data.</text>
</comment>
<keyword evidence="6" id="KW-1185">Reference proteome</keyword>
<feature type="domain" description="Spondin-like TSP1" evidence="4">
    <location>
        <begin position="46"/>
        <end position="94"/>
    </location>
</feature>
<dbReference type="SMART" id="SM00209">
    <property type="entry name" value="TSP1"/>
    <property type="match status" value="1"/>
</dbReference>
<reference evidence="5 6" key="1">
    <citation type="submission" date="2018-04" db="EMBL/GenBank/DDBJ databases">
        <title>The genome of golden apple snail Pomacea canaliculata provides insight into stress tolerance and invasive adaptation.</title>
        <authorList>
            <person name="Liu C."/>
            <person name="Liu B."/>
            <person name="Ren Y."/>
            <person name="Zhang Y."/>
            <person name="Wang H."/>
            <person name="Li S."/>
            <person name="Jiang F."/>
            <person name="Yin L."/>
            <person name="Zhang G."/>
            <person name="Qian W."/>
            <person name="Fan W."/>
        </authorList>
    </citation>
    <scope>NUCLEOTIDE SEQUENCE [LARGE SCALE GENOMIC DNA]</scope>
    <source>
        <strain evidence="5">SZHN2017</strain>
        <tissue evidence="5">Muscle</tissue>
    </source>
</reference>